<reference evidence="7 8" key="1">
    <citation type="submission" date="2023-07" db="EMBL/GenBank/DDBJ databases">
        <title>Genomic Encyclopedia of Type Strains, Phase IV (KMG-IV): sequencing the most valuable type-strain genomes for metagenomic binning, comparative biology and taxonomic classification.</title>
        <authorList>
            <person name="Goeker M."/>
        </authorList>
    </citation>
    <scope>NUCLEOTIDE SEQUENCE [LARGE SCALE GENOMIC DNA]</scope>
    <source>
        <strain evidence="7 8">DSM 22170</strain>
    </source>
</reference>
<keyword evidence="4" id="KW-0564">Palmitate</keyword>
<accession>A0ABU1J0P0</accession>
<organism evidence="7 8">
    <name type="scientific">Paenibacillus hunanensis</name>
    <dbReference type="NCBI Taxonomy" id="539262"/>
    <lineage>
        <taxon>Bacteria</taxon>
        <taxon>Bacillati</taxon>
        <taxon>Bacillota</taxon>
        <taxon>Bacilli</taxon>
        <taxon>Bacillales</taxon>
        <taxon>Paenibacillaceae</taxon>
        <taxon>Paenibacillus</taxon>
    </lineage>
</organism>
<keyword evidence="8" id="KW-1185">Reference proteome</keyword>
<keyword evidence="5" id="KW-0449">Lipoprotein</keyword>
<sequence length="540" mass="60282">MTHSFKRGRAWALGLLSIVLLLAGCSSGQSSTAGKTDEDYAKTHKIGSYPIQTDVVLTRWTDSTPFAQQLAVKPTLEEFPFVQELAKRTGVQEKYVLPAVNQANEQLNMMFASGEYTDIIEWNFLQNYPGGPEKAIRDGNIMKLNDLFAKYAPNLTQYLKEHPEVDKQIKTDDGTYYGFPFIRGDDYLKTYGGLILRKDWLDELGLKVPTTIDEWHTVLTAFKEKKGATAPLTFVSTPRLFDDLQTGAFYGAFGVKRDFYMENGKVKFGPMEPGFKDFLTTMHQWYTEGLLDKDIATVDGKIRDANMTSGKSGASYGLAGGGIGKWLAALKAQDPKADLVGAPYPVLHKGDTPMFGQKDFSAPAGGNFAISPNSKNPELAVQLLDYGYSKEGALFFNFGQEGVSYTIKNGYPTYTNLIKDNYAQNLTLYTRATGGPTIQDKRYYEQYAALPQQKAAVQTWMKTDVDKYQLPPISPTAEESAEFSQIINEVNTLVDETTIKIVLGTEPIDSYDEFLQKLKVLNIDRAIEIQQAALDRYNKR</sequence>
<evidence type="ECO:0000256" key="3">
    <source>
        <dbReference type="ARBA" id="ARBA00023136"/>
    </source>
</evidence>
<keyword evidence="1" id="KW-1003">Cell membrane</keyword>
<dbReference type="PANTHER" id="PTHR43649">
    <property type="entry name" value="ARABINOSE-BINDING PROTEIN-RELATED"/>
    <property type="match status" value="1"/>
</dbReference>
<dbReference type="EMBL" id="JAVDQH010000011">
    <property type="protein sequence ID" value="MDR6245085.1"/>
    <property type="molecule type" value="Genomic_DNA"/>
</dbReference>
<dbReference type="Proteomes" id="UP001185028">
    <property type="component" value="Unassembled WGS sequence"/>
</dbReference>
<evidence type="ECO:0000256" key="6">
    <source>
        <dbReference type="SAM" id="SignalP"/>
    </source>
</evidence>
<dbReference type="Gene3D" id="3.40.190.10">
    <property type="entry name" value="Periplasmic binding protein-like II"/>
    <property type="match status" value="2"/>
</dbReference>
<dbReference type="PANTHER" id="PTHR43649:SF33">
    <property type="entry name" value="POLYGALACTURONAN_RHAMNOGALACTURONAN-BINDING PROTEIN YTCQ"/>
    <property type="match status" value="1"/>
</dbReference>
<name>A0ABU1J0P0_9BACL</name>
<evidence type="ECO:0000256" key="5">
    <source>
        <dbReference type="ARBA" id="ARBA00023288"/>
    </source>
</evidence>
<evidence type="ECO:0000256" key="2">
    <source>
        <dbReference type="ARBA" id="ARBA00022729"/>
    </source>
</evidence>
<dbReference type="SUPFAM" id="SSF53850">
    <property type="entry name" value="Periplasmic binding protein-like II"/>
    <property type="match status" value="1"/>
</dbReference>
<feature type="signal peptide" evidence="6">
    <location>
        <begin position="1"/>
        <end position="32"/>
    </location>
</feature>
<feature type="chain" id="PRO_5045685074" evidence="6">
    <location>
        <begin position="33"/>
        <end position="540"/>
    </location>
</feature>
<evidence type="ECO:0000256" key="4">
    <source>
        <dbReference type="ARBA" id="ARBA00023139"/>
    </source>
</evidence>
<dbReference type="Pfam" id="PF01547">
    <property type="entry name" value="SBP_bac_1"/>
    <property type="match status" value="1"/>
</dbReference>
<evidence type="ECO:0000313" key="8">
    <source>
        <dbReference type="Proteomes" id="UP001185028"/>
    </source>
</evidence>
<evidence type="ECO:0000313" key="7">
    <source>
        <dbReference type="EMBL" id="MDR6245085.1"/>
    </source>
</evidence>
<comment type="caution">
    <text evidence="7">The sequence shown here is derived from an EMBL/GenBank/DDBJ whole genome shotgun (WGS) entry which is preliminary data.</text>
</comment>
<gene>
    <name evidence="7" type="ORF">JOC58_002983</name>
</gene>
<dbReference type="PROSITE" id="PS51257">
    <property type="entry name" value="PROKAR_LIPOPROTEIN"/>
    <property type="match status" value="1"/>
</dbReference>
<dbReference type="RefSeq" id="WP_188773489.1">
    <property type="nucleotide sequence ID" value="NZ_BMMB01000001.1"/>
</dbReference>
<protein>
    <submittedName>
        <fullName evidence="7">Aldouronate transport system substrate-binding protein</fullName>
    </submittedName>
</protein>
<keyword evidence="2 6" id="KW-0732">Signal</keyword>
<proteinExistence type="predicted"/>
<evidence type="ECO:0000256" key="1">
    <source>
        <dbReference type="ARBA" id="ARBA00022475"/>
    </source>
</evidence>
<dbReference type="InterPro" id="IPR006059">
    <property type="entry name" value="SBP"/>
</dbReference>
<keyword evidence="3" id="KW-0472">Membrane</keyword>
<dbReference type="InterPro" id="IPR050490">
    <property type="entry name" value="Bact_solute-bd_prot1"/>
</dbReference>